<feature type="binding site" evidence="7">
    <location>
        <position position="25"/>
    </location>
    <ligand>
        <name>3-phosphoshikimate</name>
        <dbReference type="ChEBI" id="CHEBI:145989"/>
    </ligand>
</feature>
<feature type="binding site" evidence="7">
    <location>
        <position position="397"/>
    </location>
    <ligand>
        <name>phosphoenolpyruvate</name>
        <dbReference type="ChEBI" id="CHEBI:58702"/>
    </ligand>
</feature>
<proteinExistence type="inferred from homology"/>
<reference evidence="9" key="1">
    <citation type="submission" date="2020-10" db="EMBL/GenBank/DDBJ databases">
        <authorList>
            <person name="Gilroy R."/>
        </authorList>
    </citation>
    <scope>NUCLEOTIDE SEQUENCE</scope>
    <source>
        <strain evidence="9">1063</strain>
    </source>
</reference>
<feature type="binding site" evidence="7">
    <location>
        <position position="373"/>
    </location>
    <ligand>
        <name>phosphoenolpyruvate</name>
        <dbReference type="ChEBI" id="CHEBI:58702"/>
    </ligand>
</feature>
<dbReference type="InterPro" id="IPR036968">
    <property type="entry name" value="Enolpyruvate_Tfrase_sf"/>
</dbReference>
<comment type="subunit">
    <text evidence="7">Monomer.</text>
</comment>
<organism evidence="9 10">
    <name type="scientific">Candidatus Limadaptatus stercorigallinarum</name>
    <dbReference type="NCBI Taxonomy" id="2840845"/>
    <lineage>
        <taxon>Bacteria</taxon>
        <taxon>Bacillati</taxon>
        <taxon>Bacillota</taxon>
        <taxon>Clostridia</taxon>
        <taxon>Eubacteriales</taxon>
        <taxon>Candidatus Limadaptatus</taxon>
    </lineage>
</organism>
<dbReference type="Proteomes" id="UP000824088">
    <property type="component" value="Unassembled WGS sequence"/>
</dbReference>
<dbReference type="Gene3D" id="3.65.10.10">
    <property type="entry name" value="Enolpyruvate transferase domain"/>
    <property type="match status" value="2"/>
</dbReference>
<dbReference type="PROSITE" id="PS00885">
    <property type="entry name" value="EPSP_SYNTHASE_2"/>
    <property type="match status" value="1"/>
</dbReference>
<comment type="caution">
    <text evidence="9">The sequence shown here is derived from an EMBL/GenBank/DDBJ whole genome shotgun (WGS) entry which is preliminary data.</text>
</comment>
<dbReference type="PIRSF" id="PIRSF000505">
    <property type="entry name" value="EPSPS"/>
    <property type="match status" value="1"/>
</dbReference>
<sequence>MRAVFSPSEARGTVSAVPSKSHAHRLLIAAALADAPCRVVCPVTSRDIEATVGCLNALGASVTRTGDGYDVVPADRGALPETALLDCGESGSTLRFLLPVACALGEKSTFTGGGRLPSRPIAELAKTLREGGIRLSADSLPLTTEGTLSGNVFRVNAAVSSQYVSGMLFALAATGRECTLCTEGEAVSRGYTEMTLDALALFGKKIECRDGAYLIPAGALRSPSEVRAEGDWSNAAFMLAAGALTGDVTVTGLSQISTQRDRLITDVLARMGAAVTAENGRCRVSESPLHGVSVDITDTPDMAPVLSVLMAQAKGESVMTGVGRLKDKESDRLAAIMHNLSAMGVSSSAEGDSLVVRGGGIKPFEAKGFNDHRMVMSAAVAGIAAGGSTDDAEAVEKSYPGFFDDLKQLGGAVYETI</sequence>
<comment type="catalytic activity">
    <reaction evidence="6">
        <text>3-phosphoshikimate + phosphoenolpyruvate = 5-O-(1-carboxyvinyl)-3-phosphoshikimate + phosphate</text>
        <dbReference type="Rhea" id="RHEA:21256"/>
        <dbReference type="ChEBI" id="CHEBI:43474"/>
        <dbReference type="ChEBI" id="CHEBI:57701"/>
        <dbReference type="ChEBI" id="CHEBI:58702"/>
        <dbReference type="ChEBI" id="CHEBI:145989"/>
        <dbReference type="EC" id="2.5.1.19"/>
    </reaction>
    <physiologicalReaction direction="left-to-right" evidence="6">
        <dbReference type="Rhea" id="RHEA:21257"/>
    </physiologicalReaction>
</comment>
<dbReference type="PANTHER" id="PTHR21090">
    <property type="entry name" value="AROM/DEHYDROQUINATE SYNTHASE"/>
    <property type="match status" value="1"/>
</dbReference>
<evidence type="ECO:0000256" key="3">
    <source>
        <dbReference type="ARBA" id="ARBA00022605"/>
    </source>
</evidence>
<evidence type="ECO:0000256" key="7">
    <source>
        <dbReference type="HAMAP-Rule" id="MF_00210"/>
    </source>
</evidence>
<dbReference type="Pfam" id="PF00275">
    <property type="entry name" value="EPSP_synthase"/>
    <property type="match status" value="1"/>
</dbReference>
<feature type="binding site" evidence="7">
    <location>
        <position position="20"/>
    </location>
    <ligand>
        <name>3-phosphoshikimate</name>
        <dbReference type="ChEBI" id="CHEBI:145989"/>
    </ligand>
</feature>
<dbReference type="GO" id="GO:0003866">
    <property type="term" value="F:3-phosphoshikimate 1-carboxyvinyltransferase activity"/>
    <property type="evidence" value="ECO:0007669"/>
    <property type="project" value="UniProtKB-UniRule"/>
</dbReference>
<dbReference type="InterPro" id="IPR001986">
    <property type="entry name" value="Enolpyruvate_Tfrase_dom"/>
</dbReference>
<dbReference type="EC" id="2.5.1.19" evidence="7"/>
<evidence type="ECO:0000259" key="8">
    <source>
        <dbReference type="Pfam" id="PF00275"/>
    </source>
</evidence>
<dbReference type="InterPro" id="IPR013792">
    <property type="entry name" value="RNA3'P_cycl/enolpyr_Trfase_a/b"/>
</dbReference>
<name>A0A9D1HTL2_9FIRM</name>
<dbReference type="AlphaFoldDB" id="A0A9D1HTL2"/>
<dbReference type="GO" id="GO:0009073">
    <property type="term" value="P:aromatic amino acid family biosynthetic process"/>
    <property type="evidence" value="ECO:0007669"/>
    <property type="project" value="UniProtKB-KW"/>
</dbReference>
<feature type="domain" description="Enolpyruvate transferase" evidence="8">
    <location>
        <begin position="7"/>
        <end position="406"/>
    </location>
</feature>
<comment type="function">
    <text evidence="7">Catalyzes the transfer of the enolpyruvyl moiety of phosphoenolpyruvate (PEP) to the 5-hydroxyl of shikimate-3-phosphate (S3P) to produce enolpyruvyl shikimate-3-phosphate and inorganic phosphate.</text>
</comment>
<keyword evidence="7" id="KW-0963">Cytoplasm</keyword>
<comment type="pathway">
    <text evidence="1 7">Metabolic intermediate biosynthesis; chorismate biosynthesis; chorismate from D-erythrose 4-phosphate and phosphoenolpyruvate: step 6/7.</text>
</comment>
<dbReference type="PANTHER" id="PTHR21090:SF5">
    <property type="entry name" value="PENTAFUNCTIONAL AROM POLYPEPTIDE"/>
    <property type="match status" value="1"/>
</dbReference>
<feature type="binding site" evidence="7">
    <location>
        <position position="332"/>
    </location>
    <ligand>
        <name>phosphoenolpyruvate</name>
        <dbReference type="ChEBI" id="CHEBI:58702"/>
    </ligand>
</feature>
<dbReference type="NCBIfam" id="TIGR01356">
    <property type="entry name" value="aroA"/>
    <property type="match status" value="1"/>
</dbReference>
<feature type="binding site" evidence="7">
    <location>
        <position position="20"/>
    </location>
    <ligand>
        <name>phosphoenolpyruvate</name>
        <dbReference type="ChEBI" id="CHEBI:58702"/>
    </ligand>
</feature>
<feature type="binding site" evidence="7">
    <location>
        <position position="301"/>
    </location>
    <ligand>
        <name>3-phosphoshikimate</name>
        <dbReference type="ChEBI" id="CHEBI:145989"/>
    </ligand>
</feature>
<feature type="binding site" evidence="7">
    <location>
        <position position="161"/>
    </location>
    <ligand>
        <name>3-phosphoshikimate</name>
        <dbReference type="ChEBI" id="CHEBI:145989"/>
    </ligand>
</feature>
<dbReference type="EMBL" id="DVMN01000042">
    <property type="protein sequence ID" value="HIU21070.1"/>
    <property type="molecule type" value="Genomic_DNA"/>
</dbReference>
<dbReference type="GO" id="GO:0009423">
    <property type="term" value="P:chorismate biosynthetic process"/>
    <property type="evidence" value="ECO:0007669"/>
    <property type="project" value="UniProtKB-UniRule"/>
</dbReference>
<protein>
    <recommendedName>
        <fullName evidence="7">3-phosphoshikimate 1-carboxyvinyltransferase</fullName>
        <ecNumber evidence="7">2.5.1.19</ecNumber>
    </recommendedName>
    <alternativeName>
        <fullName evidence="7">5-enolpyruvylshikimate-3-phosphate synthase</fullName>
        <shortName evidence="7">EPSP synthase</shortName>
        <shortName evidence="7">EPSPS</shortName>
    </alternativeName>
</protein>
<reference evidence="9" key="2">
    <citation type="journal article" date="2021" name="PeerJ">
        <title>Extensive microbial diversity within the chicken gut microbiome revealed by metagenomics and culture.</title>
        <authorList>
            <person name="Gilroy R."/>
            <person name="Ravi A."/>
            <person name="Getino M."/>
            <person name="Pursley I."/>
            <person name="Horton D.L."/>
            <person name="Alikhan N.F."/>
            <person name="Baker D."/>
            <person name="Gharbi K."/>
            <person name="Hall N."/>
            <person name="Watson M."/>
            <person name="Adriaenssens E.M."/>
            <person name="Foster-Nyarko E."/>
            <person name="Jarju S."/>
            <person name="Secka A."/>
            <person name="Antonio M."/>
            <person name="Oren A."/>
            <person name="Chaudhuri R.R."/>
            <person name="La Ragione R."/>
            <person name="Hildebrand F."/>
            <person name="Pallen M.J."/>
        </authorList>
    </citation>
    <scope>NUCLEOTIDE SEQUENCE</scope>
    <source>
        <strain evidence="9">1063</strain>
    </source>
</reference>
<keyword evidence="5 7" id="KW-0057">Aromatic amino acid biosynthesis</keyword>
<comment type="similarity">
    <text evidence="2 7">Belongs to the EPSP synthase family.</text>
</comment>
<feature type="binding site" evidence="7">
    <location>
        <position position="160"/>
    </location>
    <ligand>
        <name>3-phosphoshikimate</name>
        <dbReference type="ChEBI" id="CHEBI:145989"/>
    </ligand>
</feature>
<evidence type="ECO:0000256" key="6">
    <source>
        <dbReference type="ARBA" id="ARBA00044633"/>
    </source>
</evidence>
<feature type="binding site" evidence="7">
    <location>
        <position position="328"/>
    </location>
    <ligand>
        <name>3-phosphoshikimate</name>
        <dbReference type="ChEBI" id="CHEBI:145989"/>
    </ligand>
</feature>
<feature type="binding site" evidence="7">
    <location>
        <position position="21"/>
    </location>
    <ligand>
        <name>3-phosphoshikimate</name>
        <dbReference type="ChEBI" id="CHEBI:145989"/>
    </ligand>
</feature>
<dbReference type="CDD" id="cd01556">
    <property type="entry name" value="EPSP_synthase"/>
    <property type="match status" value="1"/>
</dbReference>
<feature type="binding site" evidence="7">
    <location>
        <position position="91"/>
    </location>
    <ligand>
        <name>phosphoenolpyruvate</name>
        <dbReference type="ChEBI" id="CHEBI:58702"/>
    </ligand>
</feature>
<feature type="active site" description="Proton acceptor" evidence="7">
    <location>
        <position position="301"/>
    </location>
</feature>
<keyword evidence="3 7" id="KW-0028">Amino-acid biosynthesis</keyword>
<evidence type="ECO:0000313" key="10">
    <source>
        <dbReference type="Proteomes" id="UP000824088"/>
    </source>
</evidence>
<feature type="binding site" evidence="7">
    <location>
        <position position="162"/>
    </location>
    <ligand>
        <name>phosphoenolpyruvate</name>
        <dbReference type="ChEBI" id="CHEBI:58702"/>
    </ligand>
</feature>
<evidence type="ECO:0000313" key="9">
    <source>
        <dbReference type="EMBL" id="HIU21070.1"/>
    </source>
</evidence>
<evidence type="ECO:0000256" key="4">
    <source>
        <dbReference type="ARBA" id="ARBA00022679"/>
    </source>
</evidence>
<feature type="binding site" evidence="7">
    <location>
        <position position="162"/>
    </location>
    <ligand>
        <name>3-phosphoshikimate</name>
        <dbReference type="ChEBI" id="CHEBI:145989"/>
    </ligand>
</feature>
<feature type="binding site" evidence="7">
    <location>
        <position position="119"/>
    </location>
    <ligand>
        <name>phosphoenolpyruvate</name>
        <dbReference type="ChEBI" id="CHEBI:58702"/>
    </ligand>
</feature>
<evidence type="ECO:0000256" key="1">
    <source>
        <dbReference type="ARBA" id="ARBA00004811"/>
    </source>
</evidence>
<dbReference type="InterPro" id="IPR023193">
    <property type="entry name" value="EPSP_synthase_CS"/>
</dbReference>
<keyword evidence="4 7" id="KW-0808">Transferase</keyword>
<dbReference type="GO" id="GO:0005737">
    <property type="term" value="C:cytoplasm"/>
    <property type="evidence" value="ECO:0007669"/>
    <property type="project" value="UniProtKB-SubCell"/>
</dbReference>
<dbReference type="SUPFAM" id="SSF55205">
    <property type="entry name" value="EPT/RTPC-like"/>
    <property type="match status" value="1"/>
</dbReference>
<dbReference type="InterPro" id="IPR006264">
    <property type="entry name" value="EPSP_synthase"/>
</dbReference>
<comment type="subcellular location">
    <subcellularLocation>
        <location evidence="7">Cytoplasm</location>
    </subcellularLocation>
</comment>
<feature type="binding site" evidence="7">
    <location>
        <position position="188"/>
    </location>
    <ligand>
        <name>3-phosphoshikimate</name>
        <dbReference type="ChEBI" id="CHEBI:145989"/>
    </ligand>
</feature>
<dbReference type="GO" id="GO:0008652">
    <property type="term" value="P:amino acid biosynthetic process"/>
    <property type="evidence" value="ECO:0007669"/>
    <property type="project" value="UniProtKB-KW"/>
</dbReference>
<dbReference type="HAMAP" id="MF_00210">
    <property type="entry name" value="EPSP_synth"/>
    <property type="match status" value="1"/>
</dbReference>
<gene>
    <name evidence="7 9" type="primary">aroA</name>
    <name evidence="9" type="ORF">IAD51_02370</name>
</gene>
<accession>A0A9D1HTL2</accession>
<evidence type="ECO:0000256" key="2">
    <source>
        <dbReference type="ARBA" id="ARBA00009948"/>
    </source>
</evidence>
<evidence type="ECO:0000256" key="5">
    <source>
        <dbReference type="ARBA" id="ARBA00023141"/>
    </source>
</evidence>
<comment type="caution">
    <text evidence="7">Lacks conserved residue(s) required for the propagation of feature annotation.</text>
</comment>